<feature type="coiled-coil region" evidence="4">
    <location>
        <begin position="347"/>
        <end position="374"/>
    </location>
</feature>
<dbReference type="SUPFAM" id="SSF47576">
    <property type="entry name" value="Calponin-homology domain, CH-domain"/>
    <property type="match status" value="2"/>
</dbReference>
<dbReference type="InterPro" id="IPR027640">
    <property type="entry name" value="Kinesin-like_fam"/>
</dbReference>
<feature type="domain" description="Kinesin motor" evidence="7">
    <location>
        <begin position="416"/>
        <end position="473"/>
    </location>
</feature>
<evidence type="ECO:0000313" key="9">
    <source>
        <dbReference type="Proteomes" id="UP000593564"/>
    </source>
</evidence>
<evidence type="ECO:0000256" key="5">
    <source>
        <dbReference type="SAM" id="MobiDB-lite"/>
    </source>
</evidence>
<evidence type="ECO:0000256" key="2">
    <source>
        <dbReference type="ARBA" id="ARBA00023175"/>
    </source>
</evidence>
<keyword evidence="9" id="KW-1185">Reference proteome</keyword>
<feature type="compositionally biased region" description="Polar residues" evidence="5">
    <location>
        <begin position="1343"/>
        <end position="1357"/>
    </location>
</feature>
<name>A0A7J7H2G6_CAMSI</name>
<dbReference type="GO" id="GO:0008017">
    <property type="term" value="F:microtubule binding"/>
    <property type="evidence" value="ECO:0007669"/>
    <property type="project" value="InterPro"/>
</dbReference>
<feature type="domain" description="Calponin-homology (CH)" evidence="6">
    <location>
        <begin position="647"/>
        <end position="771"/>
    </location>
</feature>
<dbReference type="PROSITE" id="PS50067">
    <property type="entry name" value="KINESIN_MOTOR_2"/>
    <property type="match status" value="4"/>
</dbReference>
<comment type="caution">
    <text evidence="8">The sequence shown here is derived from an EMBL/GenBank/DDBJ whole genome shotgun (WGS) entry which is preliminary data.</text>
</comment>
<sequence>MESWTAEICRPYHFEFKNSTKLLTVKLGALMEDTIRSGRHDSKLASRKAEEAAWRRFEATQWLDSLVGPLGISTQPSEREFISCLGNGLVLCNAINKIQPGSIPKVVESNARSQFLTWDSQPLPAYQYFENVRNFLVAVEELKLPTFEASDLERDNLEVGSSAKVVDCILALRGYHDWKQLSGGNGFFKPPRSPLVMHSANRVHSRASEAIFSDTCEQLDMSKACDDIPLTESGVQKLEDLIAKAIVECMIDKKENIDNNLIASFRSGNLDPGKLFGNIMSTCLEEQLQNKLPELKSIFKDLLGGGSSLAHPISPPPLEPLENLSIRNPKCCRACLKKGSCNHWYLFQVQEKELSNLKELLSRTKREFKDLQSQLQSDLKHLGSQVQEMSTAALGYHKVVKENRNLYNMVQDLKGNIRVYCRIRPAFSAKARNVIDFIGEDGSLVVLDPLKPQKDGRKVFQFNHVFRQTATQEIRSCTSENGLSIPDASMHYVESTNDVLSLMKRGDLNRVVSSTAINNQSSRSHSVLTVHVHGKDVSGSILRSCLHLVDLAGSERVEKSEVNGDGLKEAQYINKSLSCLGDVISALAQKSSHIPYRNSKLTLLLQNALGGHAKTLMFAHVSPEADSFGETISTLKFAQRVSTVELAWRRFEATQWLDSLVGPLGISTQPSEREFISCLGNGLVLCNVINKIQPGSIPKVVESNAPSQFLTWDSQPLPAYQYFENVRNFLVAVEELKLPTFEASDLERDNLEVGSSAKVVDCILALRGYHDWKQLSGGNGFFKPPRSPLVMHSANRVHSRASEAIFSDTCQQLDMSKACDDIPLTESGVQKLEGSGQVIRQHYVYLFGGTTPKQLKSIFKDLLGGGSSLAHPISPPPLEPLENLSIRNPKNLKELLSRTKREFKDLQSQLQSDLKHLEIRSCTSENGLSIPDASMHYVESTNDVLSLMKRGDLNRVVSSTAINNQSSRSHSVLTVHVHGKDVSGSILRSCLHLVDLAGSERVEKSEVNGDGLKEAQYINKSLSCLGDVISALAQKSSHIPYRNSKLTLLLQNALGGHAKTLMFAHVSPEADSFGETISTLKFAQRVSTVELGVSHMNKESSEVMELKQQSLKKALANKEARTVQPTKPKEPRSPFEKPPHAMTERTPPRSQRLSIENSNKTEMKRAINSVDKRGPKSPSMPTRSRRLSLEGSRTVPKDPVQIKLSETVSNLLPSEAVLVQKYTQFQDPEAATKPYGHVSNGESMIDIYRPRAPQSPALQPKTPEPPKLVRNEVHIMMHGESNFSTEPRTPGLTSNANGKASHIRKSLRTIGKLINGSGKRNQQKKVEASPVNGMRKIHDARSPVSSNASPLTGVVQTSDRRSSLGGANETRNSKTPPPDNLEVGSSAKVVDCILALRGYHDWKQLSGGNGFFKPPRSPLVMHSANRVHSRASEAIFSDTCQQLDMSKACDDIPLTESGVQKLEDLIAKAIVECMIDKKENIDNNLIASFRSGNLDPGKLFGNIMSTCLEEQLQNKFPELKSIFKDLLGGGSSLAHPISPPPLEPLENLSIRNPKCCRACLKKGSCNHWYLFQVQEKELSNLKELLSRTKREFKDLQSQLQSDLKHLGSQVQEMSTAALGYHKVVKENRNLYNMVQDLKGNIRVYCRIRPAFSAEARNVIDFIGEDGSLVVLDPLKPQKDGRKVFQFNRVFRQTATQVIRSVMDGYNVCIFAYGQTGSGKTHTMCGSTRDQGINYLALSDLFRLSNTRKNIMKYDIHVQMVEIYNEQQIRNSKLY</sequence>
<keyword evidence="3" id="KW-0067">ATP-binding</keyword>
<dbReference type="GO" id="GO:0007018">
    <property type="term" value="P:microtubule-based movement"/>
    <property type="evidence" value="ECO:0007669"/>
    <property type="project" value="InterPro"/>
</dbReference>
<feature type="region of interest" description="Disordered" evidence="5">
    <location>
        <begin position="1281"/>
        <end position="1302"/>
    </location>
</feature>
<feature type="compositionally biased region" description="Polar residues" evidence="5">
    <location>
        <begin position="1281"/>
        <end position="1298"/>
    </location>
</feature>
<feature type="region of interest" description="Disordered" evidence="5">
    <location>
        <begin position="1341"/>
        <end position="1383"/>
    </location>
</feature>
<dbReference type="InterPro" id="IPR036961">
    <property type="entry name" value="Kinesin_motor_dom_sf"/>
</dbReference>
<feature type="compositionally biased region" description="Basic and acidic residues" evidence="5">
    <location>
        <begin position="1159"/>
        <end position="1174"/>
    </location>
</feature>
<dbReference type="Gene3D" id="1.10.418.10">
    <property type="entry name" value="Calponin-like domain"/>
    <property type="match status" value="2"/>
</dbReference>
<evidence type="ECO:0000313" key="8">
    <source>
        <dbReference type="EMBL" id="KAF5947153.1"/>
    </source>
</evidence>
<dbReference type="GO" id="GO:0015630">
    <property type="term" value="C:microtubule cytoskeleton"/>
    <property type="evidence" value="ECO:0007669"/>
    <property type="project" value="TreeGrafter"/>
</dbReference>
<feature type="binding site" evidence="3">
    <location>
        <begin position="1713"/>
        <end position="1720"/>
    </location>
    <ligand>
        <name>ATP</name>
        <dbReference type="ChEBI" id="CHEBI:30616"/>
    </ligand>
</feature>
<keyword evidence="3" id="KW-0547">Nucleotide-binding</keyword>
<evidence type="ECO:0000259" key="6">
    <source>
        <dbReference type="PROSITE" id="PS50021"/>
    </source>
</evidence>
<feature type="region of interest" description="Disordered" evidence="5">
    <location>
        <begin position="1110"/>
        <end position="1194"/>
    </location>
</feature>
<dbReference type="Pfam" id="PF00225">
    <property type="entry name" value="Kinesin"/>
    <property type="match status" value="2"/>
</dbReference>
<organism evidence="8 9">
    <name type="scientific">Camellia sinensis</name>
    <name type="common">Tea plant</name>
    <name type="synonym">Thea sinensis</name>
    <dbReference type="NCBI Taxonomy" id="4442"/>
    <lineage>
        <taxon>Eukaryota</taxon>
        <taxon>Viridiplantae</taxon>
        <taxon>Streptophyta</taxon>
        <taxon>Embryophyta</taxon>
        <taxon>Tracheophyta</taxon>
        <taxon>Spermatophyta</taxon>
        <taxon>Magnoliopsida</taxon>
        <taxon>eudicotyledons</taxon>
        <taxon>Gunneridae</taxon>
        <taxon>Pentapetalae</taxon>
        <taxon>asterids</taxon>
        <taxon>Ericales</taxon>
        <taxon>Theaceae</taxon>
        <taxon>Camellia</taxon>
    </lineage>
</organism>
<dbReference type="InterPro" id="IPR001752">
    <property type="entry name" value="Kinesin_motor_dom"/>
</dbReference>
<feature type="compositionally biased region" description="Basic and acidic residues" evidence="5">
    <location>
        <begin position="1116"/>
        <end position="1147"/>
    </location>
</feature>
<feature type="domain" description="Kinesin motor" evidence="7">
    <location>
        <begin position="479"/>
        <end position="644"/>
    </location>
</feature>
<feature type="domain" description="Kinesin motor" evidence="7">
    <location>
        <begin position="1640"/>
        <end position="1774"/>
    </location>
</feature>
<evidence type="ECO:0000259" key="7">
    <source>
        <dbReference type="PROSITE" id="PS50067"/>
    </source>
</evidence>
<proteinExistence type="inferred from homology"/>
<evidence type="ECO:0000256" key="3">
    <source>
        <dbReference type="PROSITE-ProRule" id="PRU00283"/>
    </source>
</evidence>
<feature type="domain" description="Calponin-homology (CH)" evidence="6">
    <location>
        <begin position="53"/>
        <end position="177"/>
    </location>
</feature>
<feature type="coiled-coil region" evidence="4">
    <location>
        <begin position="1571"/>
        <end position="1598"/>
    </location>
</feature>
<accession>A0A7J7H2G6</accession>
<feature type="compositionally biased region" description="Polar residues" evidence="5">
    <location>
        <begin position="1148"/>
        <end position="1158"/>
    </location>
</feature>
<dbReference type="SMART" id="SM00129">
    <property type="entry name" value="KISc"/>
    <property type="match status" value="2"/>
</dbReference>
<dbReference type="InterPro" id="IPR001715">
    <property type="entry name" value="CH_dom"/>
</dbReference>
<dbReference type="InterPro" id="IPR031852">
    <property type="entry name" value="Vik1/Cik1_MT-bd"/>
</dbReference>
<dbReference type="SMART" id="SM00033">
    <property type="entry name" value="CH"/>
    <property type="match status" value="2"/>
</dbReference>
<dbReference type="InterPro" id="IPR027417">
    <property type="entry name" value="P-loop_NTPase"/>
</dbReference>
<reference evidence="9" key="1">
    <citation type="journal article" date="2020" name="Nat. Commun.">
        <title>Genome assembly of wild tea tree DASZ reveals pedigree and selection history of tea varieties.</title>
        <authorList>
            <person name="Zhang W."/>
            <person name="Zhang Y."/>
            <person name="Qiu H."/>
            <person name="Guo Y."/>
            <person name="Wan H."/>
            <person name="Zhang X."/>
            <person name="Scossa F."/>
            <person name="Alseekh S."/>
            <person name="Zhang Q."/>
            <person name="Wang P."/>
            <person name="Xu L."/>
            <person name="Schmidt M.H."/>
            <person name="Jia X."/>
            <person name="Li D."/>
            <person name="Zhu A."/>
            <person name="Guo F."/>
            <person name="Chen W."/>
            <person name="Ni D."/>
            <person name="Usadel B."/>
            <person name="Fernie A.R."/>
            <person name="Wen W."/>
        </authorList>
    </citation>
    <scope>NUCLEOTIDE SEQUENCE [LARGE SCALE GENOMIC DNA]</scope>
    <source>
        <strain evidence="9">cv. G240</strain>
    </source>
</reference>
<evidence type="ECO:0008006" key="10">
    <source>
        <dbReference type="Google" id="ProtNLM"/>
    </source>
</evidence>
<dbReference type="Gene3D" id="3.40.850.10">
    <property type="entry name" value="Kinesin motor domain"/>
    <property type="match status" value="4"/>
</dbReference>
<gene>
    <name evidence="8" type="ORF">HYC85_017381</name>
</gene>
<dbReference type="Pfam" id="PF16796">
    <property type="entry name" value="Microtub_bd"/>
    <property type="match status" value="1"/>
</dbReference>
<dbReference type="Proteomes" id="UP000593564">
    <property type="component" value="Unassembled WGS sequence"/>
</dbReference>
<dbReference type="GO" id="GO:0005524">
    <property type="term" value="F:ATP binding"/>
    <property type="evidence" value="ECO:0007669"/>
    <property type="project" value="UniProtKB-UniRule"/>
</dbReference>
<dbReference type="PRINTS" id="PR00380">
    <property type="entry name" value="KINESINHEAVY"/>
</dbReference>
<dbReference type="InterPro" id="IPR036872">
    <property type="entry name" value="CH_dom_sf"/>
</dbReference>
<dbReference type="PANTHER" id="PTHR47972:SF4">
    <property type="entry name" value="KINESIN-LIKE PROTEIN KIN-14L"/>
    <property type="match status" value="1"/>
</dbReference>
<dbReference type="PROSITE" id="PS50021">
    <property type="entry name" value="CH"/>
    <property type="match status" value="2"/>
</dbReference>
<keyword evidence="4" id="KW-0175">Coiled coil</keyword>
<protein>
    <recommendedName>
        <fullName evidence="10">Kinesin motor domain-containing protein</fullName>
    </recommendedName>
</protein>
<dbReference type="FunFam" id="1.10.418.10:FF:000073">
    <property type="entry name" value="Kinesin-like protein KIN-14L"/>
    <property type="match status" value="2"/>
</dbReference>
<dbReference type="Pfam" id="PF00307">
    <property type="entry name" value="CH"/>
    <property type="match status" value="2"/>
</dbReference>
<feature type="domain" description="Kinesin motor" evidence="7">
    <location>
        <begin position="924"/>
        <end position="1089"/>
    </location>
</feature>
<dbReference type="EMBL" id="JACBKZ010000007">
    <property type="protein sequence ID" value="KAF5947153.1"/>
    <property type="molecule type" value="Genomic_DNA"/>
</dbReference>
<evidence type="ECO:0000256" key="1">
    <source>
        <dbReference type="ARBA" id="ARBA00010899"/>
    </source>
</evidence>
<dbReference type="GO" id="GO:0003777">
    <property type="term" value="F:microtubule motor activity"/>
    <property type="evidence" value="ECO:0007669"/>
    <property type="project" value="InterPro"/>
</dbReference>
<dbReference type="CDD" id="cd21203">
    <property type="entry name" value="CH_AtKIN14-like"/>
    <property type="match status" value="2"/>
</dbReference>
<dbReference type="SUPFAM" id="SSF52540">
    <property type="entry name" value="P-loop containing nucleoside triphosphate hydrolases"/>
    <property type="match status" value="3"/>
</dbReference>
<evidence type="ECO:0000256" key="4">
    <source>
        <dbReference type="SAM" id="Coils"/>
    </source>
</evidence>
<reference evidence="8 9" key="2">
    <citation type="submission" date="2020-07" db="EMBL/GenBank/DDBJ databases">
        <title>Genome assembly of wild tea tree DASZ reveals pedigree and selection history of tea varieties.</title>
        <authorList>
            <person name="Zhang W."/>
        </authorList>
    </citation>
    <scope>NUCLEOTIDE SEQUENCE [LARGE SCALE GENOMIC DNA]</scope>
    <source>
        <strain evidence="9">cv. G240</strain>
        <tissue evidence="8">Leaf</tissue>
    </source>
</reference>
<dbReference type="PANTHER" id="PTHR47972">
    <property type="entry name" value="KINESIN-LIKE PROTEIN KLP-3"/>
    <property type="match status" value="1"/>
</dbReference>
<keyword evidence="2 3" id="KW-0505">Motor protein</keyword>
<comment type="similarity">
    <text evidence="1">Belongs to the TRAFAC class myosin-kinesin ATPase superfamily. Kinesin family. KIN-14 subfamily.</text>
</comment>
<comment type="caution">
    <text evidence="3">Lacks conserved residue(s) required for the propagation of feature annotation.</text>
</comment>